<sequence>MILDKILEKPMNEYPVMDTREGIVLFYPNIPAKAASNITEVLHSRWIGQGPKVDEFERRFELKFTYPNKCLAVGSGTDALHLAYLLADLQPDDEVIAPVFTCTATNIPFLYMGVNIVFADVDDNLNIDVKHVEQLITPKTKAIVCVHYGGLPCDMDELWALGKKHNLFIIEDAAHAVGAKYKGRYIGSESDFTMFSFQAIKHITTGDGGMLVVKDPTLVEKAKRLRWFGIDRTSKQKGIWENDIVEVGYKYQMTDIAASLGLAGLEEFDEHLAHRQRLYRLYCELLKDIPGIRVIGSEYTDREHAAWLLTAEVDHREDLMRHLREHGIESGQVHYRNDKYSIFGGRTPGQFPKMDAIEERYLVLPLHARVTEDDIRYIAYVLQKGW</sequence>
<keyword evidence="3 4" id="KW-0663">Pyridoxal phosphate</keyword>
<dbReference type="Proteomes" id="UP000541352">
    <property type="component" value="Unassembled WGS sequence"/>
</dbReference>
<comment type="caution">
    <text evidence="5">The sequence shown here is derived from an EMBL/GenBank/DDBJ whole genome shotgun (WGS) entry which is preliminary data.</text>
</comment>
<evidence type="ECO:0000256" key="2">
    <source>
        <dbReference type="PIRSR" id="PIRSR000390-1"/>
    </source>
</evidence>
<feature type="active site" description="Proton acceptor" evidence="2">
    <location>
        <position position="201"/>
    </location>
</feature>
<dbReference type="EMBL" id="JACIBY010000004">
    <property type="protein sequence ID" value="MBB3838096.1"/>
    <property type="molecule type" value="Genomic_DNA"/>
</dbReference>
<dbReference type="InterPro" id="IPR015422">
    <property type="entry name" value="PyrdxlP-dep_Trfase_small"/>
</dbReference>
<feature type="modified residue" description="N6-(pyridoxal phosphate)lysine" evidence="3">
    <location>
        <position position="201"/>
    </location>
</feature>
<proteinExistence type="inferred from homology"/>
<dbReference type="PANTHER" id="PTHR30244:SF34">
    <property type="entry name" value="DTDP-4-AMINO-4,6-DIDEOXYGALACTOSE TRANSAMINASE"/>
    <property type="match status" value="1"/>
</dbReference>
<evidence type="ECO:0000313" key="5">
    <source>
        <dbReference type="EMBL" id="MBB3838096.1"/>
    </source>
</evidence>
<accession>A0A7W6EQ69</accession>
<dbReference type="PIRSF" id="PIRSF000390">
    <property type="entry name" value="PLP_StrS"/>
    <property type="match status" value="1"/>
</dbReference>
<dbReference type="PANTHER" id="PTHR30244">
    <property type="entry name" value="TRANSAMINASE"/>
    <property type="match status" value="1"/>
</dbReference>
<keyword evidence="6" id="KW-1185">Reference proteome</keyword>
<comment type="similarity">
    <text evidence="1 4">Belongs to the DegT/DnrJ/EryC1 family.</text>
</comment>
<gene>
    <name evidence="5" type="ORF">FHS57_002101</name>
</gene>
<dbReference type="InterPro" id="IPR000653">
    <property type="entry name" value="DegT/StrS_aminotransferase"/>
</dbReference>
<evidence type="ECO:0000256" key="4">
    <source>
        <dbReference type="RuleBase" id="RU004508"/>
    </source>
</evidence>
<dbReference type="RefSeq" id="WP_183973231.1">
    <property type="nucleotide sequence ID" value="NZ_JACIBY010000004.1"/>
</dbReference>
<evidence type="ECO:0000256" key="1">
    <source>
        <dbReference type="ARBA" id="ARBA00037999"/>
    </source>
</evidence>
<evidence type="ECO:0000256" key="3">
    <source>
        <dbReference type="PIRSR" id="PIRSR000390-2"/>
    </source>
</evidence>
<dbReference type="GO" id="GO:0000271">
    <property type="term" value="P:polysaccharide biosynthetic process"/>
    <property type="evidence" value="ECO:0007669"/>
    <property type="project" value="TreeGrafter"/>
</dbReference>
<evidence type="ECO:0000313" key="6">
    <source>
        <dbReference type="Proteomes" id="UP000541352"/>
    </source>
</evidence>
<dbReference type="Gene3D" id="3.90.1150.10">
    <property type="entry name" value="Aspartate Aminotransferase, domain 1"/>
    <property type="match status" value="1"/>
</dbReference>
<dbReference type="Pfam" id="PF01041">
    <property type="entry name" value="DegT_DnrJ_EryC1"/>
    <property type="match status" value="1"/>
</dbReference>
<dbReference type="SUPFAM" id="SSF53383">
    <property type="entry name" value="PLP-dependent transferases"/>
    <property type="match status" value="1"/>
</dbReference>
<dbReference type="InterPro" id="IPR015424">
    <property type="entry name" value="PyrdxlP-dep_Trfase"/>
</dbReference>
<dbReference type="CDD" id="cd00616">
    <property type="entry name" value="AHBA_syn"/>
    <property type="match status" value="1"/>
</dbReference>
<dbReference type="GO" id="GO:0030170">
    <property type="term" value="F:pyridoxal phosphate binding"/>
    <property type="evidence" value="ECO:0007669"/>
    <property type="project" value="TreeGrafter"/>
</dbReference>
<dbReference type="GO" id="GO:0008483">
    <property type="term" value="F:transaminase activity"/>
    <property type="evidence" value="ECO:0007669"/>
    <property type="project" value="TreeGrafter"/>
</dbReference>
<dbReference type="Gene3D" id="3.40.640.10">
    <property type="entry name" value="Type I PLP-dependent aspartate aminotransferase-like (Major domain)"/>
    <property type="match status" value="1"/>
</dbReference>
<reference evidence="5 6" key="1">
    <citation type="submission" date="2020-08" db="EMBL/GenBank/DDBJ databases">
        <title>Genomic Encyclopedia of Type Strains, Phase IV (KMG-IV): sequencing the most valuable type-strain genomes for metagenomic binning, comparative biology and taxonomic classification.</title>
        <authorList>
            <person name="Goeker M."/>
        </authorList>
    </citation>
    <scope>NUCLEOTIDE SEQUENCE [LARGE SCALE GENOMIC DNA]</scope>
    <source>
        <strain evidence="5 6">DSM 17976</strain>
    </source>
</reference>
<protein>
    <submittedName>
        <fullName evidence="5">dTDP-4-amino-4,6-dideoxygalactose transaminase</fullName>
    </submittedName>
</protein>
<organism evidence="5 6">
    <name type="scientific">Runella defluvii</name>
    <dbReference type="NCBI Taxonomy" id="370973"/>
    <lineage>
        <taxon>Bacteria</taxon>
        <taxon>Pseudomonadati</taxon>
        <taxon>Bacteroidota</taxon>
        <taxon>Cytophagia</taxon>
        <taxon>Cytophagales</taxon>
        <taxon>Spirosomataceae</taxon>
        <taxon>Runella</taxon>
    </lineage>
</organism>
<dbReference type="InterPro" id="IPR015421">
    <property type="entry name" value="PyrdxlP-dep_Trfase_major"/>
</dbReference>
<name>A0A7W6EQ69_9BACT</name>
<dbReference type="AlphaFoldDB" id="A0A7W6EQ69"/>